<evidence type="ECO:0000256" key="4">
    <source>
        <dbReference type="ARBA" id="ARBA00023077"/>
    </source>
</evidence>
<dbReference type="InterPro" id="IPR036942">
    <property type="entry name" value="Beta-barrel_TonB_sf"/>
</dbReference>
<dbReference type="PANTHER" id="PTHR30069:SF49">
    <property type="entry name" value="OUTER MEMBRANE PROTEIN C"/>
    <property type="match status" value="1"/>
</dbReference>
<evidence type="ECO:0000259" key="7">
    <source>
        <dbReference type="Pfam" id="PF00593"/>
    </source>
</evidence>
<evidence type="ECO:0000256" key="2">
    <source>
        <dbReference type="ARBA" id="ARBA00022448"/>
    </source>
</evidence>
<keyword evidence="3" id="KW-0812">Transmembrane</keyword>
<evidence type="ECO:0000256" key="6">
    <source>
        <dbReference type="ARBA" id="ARBA00023237"/>
    </source>
</evidence>
<comment type="caution">
    <text evidence="8">The sequence shown here is derived from an EMBL/GenBank/DDBJ whole genome shotgun (WGS) entry which is preliminary data.</text>
</comment>
<keyword evidence="2" id="KW-0813">Transport</keyword>
<dbReference type="AlphaFoldDB" id="A0A0F9M3R5"/>
<keyword evidence="6" id="KW-0998">Cell outer membrane</keyword>
<dbReference type="Pfam" id="PF00593">
    <property type="entry name" value="TonB_dep_Rec_b-barrel"/>
    <property type="match status" value="1"/>
</dbReference>
<dbReference type="InterPro" id="IPR039426">
    <property type="entry name" value="TonB-dep_rcpt-like"/>
</dbReference>
<feature type="non-terminal residue" evidence="8">
    <location>
        <position position="1"/>
    </location>
</feature>
<proteinExistence type="predicted"/>
<evidence type="ECO:0000256" key="1">
    <source>
        <dbReference type="ARBA" id="ARBA00004571"/>
    </source>
</evidence>
<dbReference type="SUPFAM" id="SSF56935">
    <property type="entry name" value="Porins"/>
    <property type="match status" value="1"/>
</dbReference>
<comment type="subcellular location">
    <subcellularLocation>
        <location evidence="1">Cell outer membrane</location>
        <topology evidence="1">Multi-pass membrane protein</topology>
    </subcellularLocation>
</comment>
<feature type="domain" description="TonB-dependent receptor-like beta-barrel" evidence="7">
    <location>
        <begin position="2"/>
        <end position="66"/>
    </location>
</feature>
<dbReference type="GO" id="GO:0015344">
    <property type="term" value="F:siderophore uptake transmembrane transporter activity"/>
    <property type="evidence" value="ECO:0007669"/>
    <property type="project" value="TreeGrafter"/>
</dbReference>
<organism evidence="8">
    <name type="scientific">marine sediment metagenome</name>
    <dbReference type="NCBI Taxonomy" id="412755"/>
    <lineage>
        <taxon>unclassified sequences</taxon>
        <taxon>metagenomes</taxon>
        <taxon>ecological metagenomes</taxon>
    </lineage>
</organism>
<dbReference type="GO" id="GO:0009279">
    <property type="term" value="C:cell outer membrane"/>
    <property type="evidence" value="ECO:0007669"/>
    <property type="project" value="UniProtKB-SubCell"/>
</dbReference>
<dbReference type="Gene3D" id="2.40.170.20">
    <property type="entry name" value="TonB-dependent receptor, beta-barrel domain"/>
    <property type="match status" value="1"/>
</dbReference>
<sequence length="108" mass="12038">PLSASTKLSYVQPEWRDVIEAETVASQNKVSAENDEQKTSGYAIFNLSSEYKINDSFSLSAGVDNLFDRFYRDHLAGYNRVSGNEDIAVGERLPGLGRSLYIGLNVDW</sequence>
<reference evidence="8" key="1">
    <citation type="journal article" date="2015" name="Nature">
        <title>Complex archaea that bridge the gap between prokaryotes and eukaryotes.</title>
        <authorList>
            <person name="Spang A."/>
            <person name="Saw J.H."/>
            <person name="Jorgensen S.L."/>
            <person name="Zaremba-Niedzwiedzka K."/>
            <person name="Martijn J."/>
            <person name="Lind A.E."/>
            <person name="van Eijk R."/>
            <person name="Schleper C."/>
            <person name="Guy L."/>
            <person name="Ettema T.J."/>
        </authorList>
    </citation>
    <scope>NUCLEOTIDE SEQUENCE</scope>
</reference>
<dbReference type="InterPro" id="IPR000531">
    <property type="entry name" value="Beta-barrel_TonB"/>
</dbReference>
<dbReference type="EMBL" id="LAZR01005189">
    <property type="protein sequence ID" value="KKN02040.1"/>
    <property type="molecule type" value="Genomic_DNA"/>
</dbReference>
<gene>
    <name evidence="8" type="ORF">LCGC14_1121650</name>
</gene>
<name>A0A0F9M3R5_9ZZZZ</name>
<evidence type="ECO:0000256" key="3">
    <source>
        <dbReference type="ARBA" id="ARBA00022692"/>
    </source>
</evidence>
<keyword evidence="4" id="KW-0798">TonB box</keyword>
<protein>
    <recommendedName>
        <fullName evidence="7">TonB-dependent receptor-like beta-barrel domain-containing protein</fullName>
    </recommendedName>
</protein>
<accession>A0A0F9M3R5</accession>
<evidence type="ECO:0000256" key="5">
    <source>
        <dbReference type="ARBA" id="ARBA00023136"/>
    </source>
</evidence>
<dbReference type="GO" id="GO:0044718">
    <property type="term" value="P:siderophore transmembrane transport"/>
    <property type="evidence" value="ECO:0007669"/>
    <property type="project" value="TreeGrafter"/>
</dbReference>
<evidence type="ECO:0000313" key="8">
    <source>
        <dbReference type="EMBL" id="KKN02040.1"/>
    </source>
</evidence>
<dbReference type="PANTHER" id="PTHR30069">
    <property type="entry name" value="TONB-DEPENDENT OUTER MEMBRANE RECEPTOR"/>
    <property type="match status" value="1"/>
</dbReference>
<dbReference type="PROSITE" id="PS52016">
    <property type="entry name" value="TONB_DEPENDENT_REC_3"/>
    <property type="match status" value="1"/>
</dbReference>
<keyword evidence="5" id="KW-0472">Membrane</keyword>